<protein>
    <submittedName>
        <fullName evidence="1">Uncharacterized protein</fullName>
    </submittedName>
</protein>
<accession>A0A085M6N4</accession>
<dbReference type="Proteomes" id="UP000030764">
    <property type="component" value="Unassembled WGS sequence"/>
</dbReference>
<dbReference type="EMBL" id="KL367507">
    <property type="protein sequence ID" value="KFD68215.1"/>
    <property type="molecule type" value="Genomic_DNA"/>
</dbReference>
<organism evidence="1 3">
    <name type="scientific">Trichuris suis</name>
    <name type="common">pig whipworm</name>
    <dbReference type="NCBI Taxonomy" id="68888"/>
    <lineage>
        <taxon>Eukaryota</taxon>
        <taxon>Metazoa</taxon>
        <taxon>Ecdysozoa</taxon>
        <taxon>Nematoda</taxon>
        <taxon>Enoplea</taxon>
        <taxon>Dorylaimia</taxon>
        <taxon>Trichinellida</taxon>
        <taxon>Trichuridae</taxon>
        <taxon>Trichuris</taxon>
    </lineage>
</organism>
<dbReference type="AlphaFoldDB" id="A0A085M6N4"/>
<gene>
    <name evidence="1" type="ORF">M513_06190</name>
    <name evidence="2" type="ORF">M514_06190</name>
</gene>
<dbReference type="EMBL" id="KL363222">
    <property type="protein sequence ID" value="KFD52880.1"/>
    <property type="molecule type" value="Genomic_DNA"/>
</dbReference>
<dbReference type="Proteomes" id="UP000030758">
    <property type="component" value="Unassembled WGS sequence"/>
</dbReference>
<name>A0A085M6N4_9BILA</name>
<evidence type="ECO:0000313" key="1">
    <source>
        <dbReference type="EMBL" id="KFD52880.1"/>
    </source>
</evidence>
<sequence>MTGHGFIAAVKVRTSLVPTRLQILMGRAESGDHILCRKCGAASGAPESLTYISQNCAFTGRLIVRRHNDIMDKLMQSADASGSMLYMSP</sequence>
<reference evidence="1 3" key="1">
    <citation type="journal article" date="2014" name="Nat. Genet.">
        <title>Genome and transcriptome of the porcine whipworm Trichuris suis.</title>
        <authorList>
            <person name="Jex A.R."/>
            <person name="Nejsum P."/>
            <person name="Schwarz E.M."/>
            <person name="Hu L."/>
            <person name="Young N.D."/>
            <person name="Hall R.S."/>
            <person name="Korhonen P.K."/>
            <person name="Liao S."/>
            <person name="Thamsborg S."/>
            <person name="Xia J."/>
            <person name="Xu P."/>
            <person name="Wang S."/>
            <person name="Scheerlinck J.P."/>
            <person name="Hofmann A."/>
            <person name="Sternberg P.W."/>
            <person name="Wang J."/>
            <person name="Gasser R.B."/>
        </authorList>
    </citation>
    <scope>NUCLEOTIDE SEQUENCE [LARGE SCALE GENOMIC DNA]</scope>
    <source>
        <strain evidence="2">DCEP-RM93F</strain>
        <strain evidence="1">DCEP-RM93M</strain>
    </source>
</reference>
<keyword evidence="3" id="KW-1185">Reference proteome</keyword>
<evidence type="ECO:0000313" key="2">
    <source>
        <dbReference type="EMBL" id="KFD68215.1"/>
    </source>
</evidence>
<evidence type="ECO:0000313" key="3">
    <source>
        <dbReference type="Proteomes" id="UP000030764"/>
    </source>
</evidence>
<proteinExistence type="predicted"/>